<sequence length="73" mass="8367">MKEVQRKLAITAWRQLFTLSENRIDAEARYYRLLRSADDMEREGLITSAEWLKLAQQAGTLFSSTAECMAGPK</sequence>
<evidence type="ECO:0000313" key="2">
    <source>
        <dbReference type="Proteomes" id="UP001049200"/>
    </source>
</evidence>
<name>A0ABS6QSJ7_9PSED</name>
<dbReference type="Proteomes" id="UP001049200">
    <property type="component" value="Unassembled WGS sequence"/>
</dbReference>
<accession>A0ABS6QSJ7</accession>
<proteinExistence type="predicted"/>
<evidence type="ECO:0000313" key="1">
    <source>
        <dbReference type="EMBL" id="MBV4521889.1"/>
    </source>
</evidence>
<reference evidence="1" key="1">
    <citation type="submission" date="2021-06" db="EMBL/GenBank/DDBJ databases">
        <title>Updating the genus Pseudomonas: Description of 43 new species and partition of the Pseudomonas putida group.</title>
        <authorList>
            <person name="Girard L."/>
            <person name="Lood C."/>
            <person name="Vandamme P."/>
            <person name="Rokni-Zadeh H."/>
            <person name="Van Noort V."/>
            <person name="Hofte M."/>
            <person name="Lavigne R."/>
            <person name="De Mot R."/>
        </authorList>
    </citation>
    <scope>NUCLEOTIDE SEQUENCE</scope>
    <source>
        <strain evidence="1">SWRI74</strain>
    </source>
</reference>
<dbReference type="EMBL" id="JAHSTU010000005">
    <property type="protein sequence ID" value="MBV4521889.1"/>
    <property type="molecule type" value="Genomic_DNA"/>
</dbReference>
<dbReference type="RefSeq" id="WP_217872143.1">
    <property type="nucleotide sequence ID" value="NZ_JAHSTU010000005.1"/>
</dbReference>
<comment type="caution">
    <text evidence="1">The sequence shown here is derived from an EMBL/GenBank/DDBJ whole genome shotgun (WGS) entry which is preliminary data.</text>
</comment>
<gene>
    <name evidence="1" type="ORF">KVG88_17645</name>
</gene>
<organism evidence="1 2">
    <name type="scientific">Pseudomonas azerbaijanoccidentalis</name>
    <dbReference type="NCBI Taxonomy" id="2842347"/>
    <lineage>
        <taxon>Bacteria</taxon>
        <taxon>Pseudomonadati</taxon>
        <taxon>Pseudomonadota</taxon>
        <taxon>Gammaproteobacteria</taxon>
        <taxon>Pseudomonadales</taxon>
        <taxon>Pseudomonadaceae</taxon>
        <taxon>Pseudomonas</taxon>
    </lineage>
</organism>
<protein>
    <submittedName>
        <fullName evidence="1">Uncharacterized protein</fullName>
    </submittedName>
</protein>
<keyword evidence="2" id="KW-1185">Reference proteome</keyword>